<dbReference type="InterPro" id="IPR023323">
    <property type="entry name" value="Tex-like_dom_sf"/>
</dbReference>
<dbReference type="Pfam" id="PF17674">
    <property type="entry name" value="HHH_9"/>
    <property type="match status" value="1"/>
</dbReference>
<dbReference type="CDD" id="cd09918">
    <property type="entry name" value="SH2_Nterm_SPT6_like"/>
    <property type="match status" value="1"/>
</dbReference>
<feature type="domain" description="Transcription elongation factor Spt6 YqgF" evidence="14">
    <location>
        <begin position="712"/>
        <end position="874"/>
    </location>
</feature>
<dbReference type="InterPro" id="IPR049540">
    <property type="entry name" value="Spt6-like_S1"/>
</dbReference>
<dbReference type="InterPro" id="IPR012337">
    <property type="entry name" value="RNaseH-like_sf"/>
</dbReference>
<evidence type="ECO:0000256" key="5">
    <source>
        <dbReference type="ARBA" id="ARBA00022999"/>
    </source>
</evidence>
<feature type="compositionally biased region" description="Acidic residues" evidence="10">
    <location>
        <begin position="12"/>
        <end position="30"/>
    </location>
</feature>
<dbReference type="Pfam" id="PF21710">
    <property type="entry name" value="Spt6_S1"/>
    <property type="match status" value="1"/>
</dbReference>
<dbReference type="InterPro" id="IPR035018">
    <property type="entry name" value="Spt6_SH2_C"/>
</dbReference>
<dbReference type="Proteomes" id="UP001610444">
    <property type="component" value="Unassembled WGS sequence"/>
</dbReference>
<evidence type="ECO:0000259" key="11">
    <source>
        <dbReference type="Pfam" id="PF14632"/>
    </source>
</evidence>
<feature type="domain" description="Transcription elongation factor Spt6 helix-hairpin-helix motif" evidence="13">
    <location>
        <begin position="876"/>
        <end position="983"/>
    </location>
</feature>
<dbReference type="InterPro" id="IPR035019">
    <property type="entry name" value="Spt6_SH2_N"/>
</dbReference>
<evidence type="ECO:0000256" key="6">
    <source>
        <dbReference type="ARBA" id="ARBA00023163"/>
    </source>
</evidence>
<dbReference type="Gene3D" id="3.30.505.10">
    <property type="entry name" value="SH2 domain"/>
    <property type="match status" value="2"/>
</dbReference>
<dbReference type="CDD" id="cd09928">
    <property type="entry name" value="SH2_Cterm_SPT6_like"/>
    <property type="match status" value="1"/>
</dbReference>
<evidence type="ECO:0000313" key="20">
    <source>
        <dbReference type="Proteomes" id="UP001610444"/>
    </source>
</evidence>
<evidence type="ECO:0000259" key="13">
    <source>
        <dbReference type="Pfam" id="PF14635"/>
    </source>
</evidence>
<dbReference type="Pfam" id="PF14641">
    <property type="entry name" value="HTH_44"/>
    <property type="match status" value="1"/>
</dbReference>
<evidence type="ECO:0000256" key="4">
    <source>
        <dbReference type="ARBA" id="ARBA00022454"/>
    </source>
</evidence>
<gene>
    <name evidence="19" type="ORF">BJX68DRAFT_153214</name>
</gene>
<comment type="caution">
    <text evidence="19">The sequence shown here is derived from an EMBL/GenBank/DDBJ whole genome shotgun (WGS) entry which is preliminary data.</text>
</comment>
<evidence type="ECO:0000259" key="14">
    <source>
        <dbReference type="Pfam" id="PF14639"/>
    </source>
</evidence>
<dbReference type="InterPro" id="IPR010994">
    <property type="entry name" value="RuvA_2-like"/>
</dbReference>
<dbReference type="InterPro" id="IPR028231">
    <property type="entry name" value="Spt6_YqgF"/>
</dbReference>
<keyword evidence="20" id="KW-1185">Reference proteome</keyword>
<dbReference type="Pfam" id="PF14632">
    <property type="entry name" value="SPT6_acidic"/>
    <property type="match status" value="1"/>
</dbReference>
<dbReference type="Gene3D" id="1.10.10.2740">
    <property type="entry name" value="Spt6, Death-like domain"/>
    <property type="match status" value="1"/>
</dbReference>
<evidence type="ECO:0000256" key="1">
    <source>
        <dbReference type="ARBA" id="ARBA00004123"/>
    </source>
</evidence>
<feature type="compositionally biased region" description="Acidic residues" evidence="10">
    <location>
        <begin position="146"/>
        <end position="155"/>
    </location>
</feature>
<feature type="domain" description="Spt6 SH2" evidence="12">
    <location>
        <begin position="1201"/>
        <end position="1410"/>
    </location>
</feature>
<dbReference type="RefSeq" id="XP_070895782.1">
    <property type="nucleotide sequence ID" value="XM_071036707.1"/>
</dbReference>
<dbReference type="InterPro" id="IPR023319">
    <property type="entry name" value="Tex-like_HTH_dom_sf"/>
</dbReference>
<feature type="domain" description="Helix-turn-helix DNA-binding" evidence="15">
    <location>
        <begin position="294"/>
        <end position="415"/>
    </location>
</feature>
<reference evidence="19 20" key="1">
    <citation type="submission" date="2024-07" db="EMBL/GenBank/DDBJ databases">
        <title>Section-level genome sequencing and comparative genomics of Aspergillus sections Usti and Cavernicolus.</title>
        <authorList>
            <consortium name="Lawrence Berkeley National Laboratory"/>
            <person name="Nybo J.L."/>
            <person name="Vesth T.C."/>
            <person name="Theobald S."/>
            <person name="Frisvad J.C."/>
            <person name="Larsen T.O."/>
            <person name="Kjaerboelling I."/>
            <person name="Rothschild-Mancinelli K."/>
            <person name="Lyhne E.K."/>
            <person name="Kogle M.E."/>
            <person name="Barry K."/>
            <person name="Clum A."/>
            <person name="Na H."/>
            <person name="Ledsgaard L."/>
            <person name="Lin J."/>
            <person name="Lipzen A."/>
            <person name="Kuo A."/>
            <person name="Riley R."/>
            <person name="Mondo S."/>
            <person name="LaButti K."/>
            <person name="Haridas S."/>
            <person name="Pangalinan J."/>
            <person name="Salamov A.A."/>
            <person name="Simmons B.A."/>
            <person name="Magnuson J.K."/>
            <person name="Chen J."/>
            <person name="Drula E."/>
            <person name="Henrissat B."/>
            <person name="Wiebenga A."/>
            <person name="Lubbers R.J."/>
            <person name="Gomes A.C."/>
            <person name="Macurrencykelacurrency M.R."/>
            <person name="Stajich J."/>
            <person name="Grigoriev I.V."/>
            <person name="Mortensen U.H."/>
            <person name="De vries R.P."/>
            <person name="Baker S.E."/>
            <person name="Andersen M.R."/>
        </authorList>
    </citation>
    <scope>NUCLEOTIDE SEQUENCE [LARGE SCALE GENOMIC DNA]</scope>
    <source>
        <strain evidence="19 20">CBS 756.74</strain>
    </source>
</reference>
<evidence type="ECO:0000256" key="7">
    <source>
        <dbReference type="ARBA" id="ARBA00023242"/>
    </source>
</evidence>
<feature type="compositionally biased region" description="Acidic residues" evidence="10">
    <location>
        <begin position="45"/>
        <end position="56"/>
    </location>
</feature>
<dbReference type="InterPro" id="IPR037027">
    <property type="entry name" value="YqgF/RNaseH-like_dom_sf"/>
</dbReference>
<feature type="domain" description="Spt6 acidic N-terminal" evidence="11">
    <location>
        <begin position="43"/>
        <end position="131"/>
    </location>
</feature>
<feature type="region of interest" description="Disordered" evidence="10">
    <location>
        <begin position="1184"/>
        <end position="1220"/>
    </location>
</feature>
<dbReference type="SUPFAM" id="SSF55550">
    <property type="entry name" value="SH2 domain"/>
    <property type="match status" value="1"/>
</dbReference>
<dbReference type="InterPro" id="IPR055179">
    <property type="entry name" value="Tex-like_central_region"/>
</dbReference>
<dbReference type="PANTHER" id="PTHR10145:SF6">
    <property type="entry name" value="TRANSCRIPTION ELONGATION FACTOR SPT6"/>
    <property type="match status" value="1"/>
</dbReference>
<feature type="compositionally biased region" description="Basic and acidic residues" evidence="10">
    <location>
        <begin position="31"/>
        <end position="44"/>
    </location>
</feature>
<dbReference type="InterPro" id="IPR028088">
    <property type="entry name" value="Spt6_HTH_DNA-bd_dom"/>
</dbReference>
<dbReference type="SUPFAM" id="SSF47781">
    <property type="entry name" value="RuvA domain 2-like"/>
    <property type="match status" value="2"/>
</dbReference>
<dbReference type="PIRSF" id="PIRSF036947">
    <property type="entry name" value="Spt6"/>
    <property type="match status" value="1"/>
</dbReference>
<keyword evidence="7 9" id="KW-0539">Nucleus</keyword>
<comment type="subcellular location">
    <subcellularLocation>
        <location evidence="2">Chromosome</location>
    </subcellularLocation>
    <subcellularLocation>
        <location evidence="1 9">Nucleus</location>
    </subcellularLocation>
</comment>
<feature type="compositionally biased region" description="Basic residues" evidence="10">
    <location>
        <begin position="77"/>
        <end position="88"/>
    </location>
</feature>
<dbReference type="PANTHER" id="PTHR10145">
    <property type="entry name" value="TRANSCRIPTION ELONGATION FACTOR SPT6"/>
    <property type="match status" value="1"/>
</dbReference>
<dbReference type="Gene3D" id="3.30.420.140">
    <property type="entry name" value="YqgF/RNase H-like domain"/>
    <property type="match status" value="1"/>
</dbReference>
<accession>A0ABR4JW16</accession>
<evidence type="ECO:0000256" key="9">
    <source>
        <dbReference type="PIRNR" id="PIRNR036947"/>
    </source>
</evidence>
<feature type="domain" description="Tex-like central region" evidence="18">
    <location>
        <begin position="514"/>
        <end position="688"/>
    </location>
</feature>
<dbReference type="Pfam" id="PF22706">
    <property type="entry name" value="Tex_central_region"/>
    <property type="match status" value="1"/>
</dbReference>
<evidence type="ECO:0000256" key="10">
    <source>
        <dbReference type="SAM" id="MobiDB-lite"/>
    </source>
</evidence>
<comment type="function">
    <text evidence="8">Histone H3-H4 chaperone that plays a role in maintenance of chromatin structure during RNA polymerase II transcription elongation thereby repressing transcription initiation from cryptic promoters. Mediates the reassembly of nucleosomes onto the promoters of at least a selected set of genes during repression; the nucleosome reassembly is essential for transcriptional repression. Essential for viability.</text>
</comment>
<evidence type="ECO:0000256" key="2">
    <source>
        <dbReference type="ARBA" id="ARBA00004286"/>
    </source>
</evidence>
<dbReference type="Pfam" id="PF14633">
    <property type="entry name" value="SH2_2"/>
    <property type="match status" value="1"/>
</dbReference>
<dbReference type="InterPro" id="IPR041692">
    <property type="entry name" value="HHH_9"/>
</dbReference>
<feature type="domain" description="Spt6-like S1/OB" evidence="17">
    <location>
        <begin position="1096"/>
        <end position="1185"/>
    </location>
</feature>
<dbReference type="SUPFAM" id="SSF53098">
    <property type="entry name" value="Ribonuclease H-like"/>
    <property type="match status" value="1"/>
</dbReference>
<comment type="similarity">
    <text evidence="3 9">Belongs to the SPT6 family.</text>
</comment>
<dbReference type="InterPro" id="IPR042066">
    <property type="entry name" value="Spt6_death-like"/>
</dbReference>
<feature type="region of interest" description="Disordered" evidence="10">
    <location>
        <begin position="1"/>
        <end position="169"/>
    </location>
</feature>
<evidence type="ECO:0000256" key="8">
    <source>
        <dbReference type="ARBA" id="ARBA00093389"/>
    </source>
</evidence>
<sequence>MSARDLVVGEALLDDDENEDELVDDYDGEGDERRADRGADHYDSSEEDEEEDDDEEAAKAVREGFIVDEDEEDEEHKRRRREKRKRRREEREREDEHLDDEDLELIGELNPELQSAAAAESKFKRLKRGNKDRDTRQPSQAIDDIFNSDDDEEPAPDYARMGHRRHPNDEMEDFIIEDEFSDDEIRAQREDIEVARPRKSVAFGGADTTGLDENALEDMRAAFGDGNEYYFALAMEEEEEEQEEDVEKHLDLKDVFEPSQLAEKMLTEEDNQIRLIDEPERHQIARKPYRNVVLTEDQFREEAAWIANLMLLKKRLEPQLREPFQRSVAKVLEFLVTDDWEVPFIFQHRKDYMIHTVKVPTDDASGDPDSSSGYTIRAEKLLNMTDLWDIFDHDLKFKALVEKRNTIQKTYDNIRSVFSVEDVIVDEMLPAATTMEELQDIQDYIHFQYAAERRDLELTNGDTGESQRRKAQTKNFFERVRNSKAYGLVRGFGITADAFAQNALKEGRRQYTEDPTERPDDMADGFVDRDFGSSSQVIKAAKGLFAEEIVMSPKMRKVIRQAYYMNGAVDCFRTEKGLRRIDEQHPYYEFKYLRDQQLSDIARRPELFLRMLKAEEEGLVEVKVRFENFDNFRQRLYPDIESDNYSELADSWNRLRREVVDLALGKLERVINRSVKENIRQECENHVAKECREAFSQRLDQAPYKPKGMILGTVPRVLALSTGSGIVGREPIHWAYVEEDGRVLENGKFVDLSIGDIDRGVADGKDVGALVELVARRRPDVIGVSGMSPETRRLYKLLTDLVETKNLRGATYTDDRDDEVSDRLEVVIVNDEVARLYQHSERAKKDHPSFAPLTHYCVALAKYLQSPLKEYASLGRDIVSIQFKPGQQLVTQELLLKQLETALVDMVNLVGVDINEAVSDQSTANLLPYVCGLGPRKAAHLLKIVNMTGGEVNNRYALLGVGVQYPAMGVKVWNNSASFLYVDYENADPDADPLDNTRVHPEDYDIARKMAADALELDEEDIKAETDENGAGAIVRKLLREEAQDRVNDLILEEYAEQLEKNLNQRKRATLETIRAELQQPYEELRKQFVFLSSDDIFTMLTGETNDTLAEGMVVPISIKRISDDHIEGKLDCGVDALAGESEMTDRYDIPVRALYSLHQTVPAKVMFLNKKTFTCNVSLREEQVSRPSRPAADRVHTGEWDSRQEQQDREALEAKTQSGGRTMRVIKHPLFRPFNSTQAVEFLGSQSRGDVVIRPSSKGPDHLAVTWKVADGVFQHIDVLELDKENEFSVGRTLKVGGRFTYSDLDDLIFNHVKAMAKKVDEMMLHEKYQDGSKDATCRWLNTYTKANPRRSAYAFCIDPKHAGYFFLCFKAGEHAEVYSWPVKVIPQGYELQYNPYPDMRALCNGFKLLFTNMQSGKRR</sequence>
<evidence type="ECO:0000259" key="12">
    <source>
        <dbReference type="Pfam" id="PF14633"/>
    </source>
</evidence>
<dbReference type="EMBL" id="JBFXLR010000044">
    <property type="protein sequence ID" value="KAL2843779.1"/>
    <property type="molecule type" value="Genomic_DNA"/>
</dbReference>
<evidence type="ECO:0000256" key="3">
    <source>
        <dbReference type="ARBA" id="ARBA00009253"/>
    </source>
</evidence>
<evidence type="ECO:0000259" key="17">
    <source>
        <dbReference type="Pfam" id="PF21710"/>
    </source>
</evidence>
<keyword evidence="4" id="KW-0158">Chromosome</keyword>
<dbReference type="Gene3D" id="1.10.150.850">
    <property type="entry name" value="Spt6, helix-hairpin-helix domain"/>
    <property type="match status" value="1"/>
</dbReference>
<dbReference type="InterPro" id="IPR035420">
    <property type="entry name" value="Spt6_SH2"/>
</dbReference>
<evidence type="ECO:0000259" key="16">
    <source>
        <dbReference type="Pfam" id="PF17674"/>
    </source>
</evidence>
<dbReference type="GeneID" id="98151871"/>
<dbReference type="SUPFAM" id="SSF158832">
    <property type="entry name" value="Tex N-terminal region-like"/>
    <property type="match status" value="1"/>
</dbReference>
<dbReference type="InterPro" id="IPR017072">
    <property type="entry name" value="TF_Spt6"/>
</dbReference>
<name>A0ABR4JW16_9EURO</name>
<feature type="compositionally biased region" description="Basic and acidic residues" evidence="10">
    <location>
        <begin position="1192"/>
        <end position="1214"/>
    </location>
</feature>
<dbReference type="Pfam" id="PF14635">
    <property type="entry name" value="HHH_7"/>
    <property type="match status" value="1"/>
</dbReference>
<evidence type="ECO:0000259" key="18">
    <source>
        <dbReference type="Pfam" id="PF22706"/>
    </source>
</evidence>
<dbReference type="InterPro" id="IPR028083">
    <property type="entry name" value="Spt6_acidic_N_dom"/>
</dbReference>
<comment type="function">
    <text evidence="9">Plays a role in maintenance of chromatin structure during RNA polymerase II transcription elongation thereby repressing transcription initiation from cryptic promoters. Mediates the reassembly of nucleosomes onto the promoters of at least a selected set of genes during repression; the nucleosome reassembly is essential for transcriptional repression.</text>
</comment>
<keyword evidence="6 9" id="KW-0804">Transcription</keyword>
<protein>
    <recommendedName>
        <fullName evidence="9">Transcription elongation factor Spt6</fullName>
    </recommendedName>
</protein>
<dbReference type="InterPro" id="IPR036860">
    <property type="entry name" value="SH2_dom_sf"/>
</dbReference>
<organism evidence="19 20">
    <name type="scientific">Aspergillus pseudodeflectus</name>
    <dbReference type="NCBI Taxonomy" id="176178"/>
    <lineage>
        <taxon>Eukaryota</taxon>
        <taxon>Fungi</taxon>
        <taxon>Dikarya</taxon>
        <taxon>Ascomycota</taxon>
        <taxon>Pezizomycotina</taxon>
        <taxon>Eurotiomycetes</taxon>
        <taxon>Eurotiomycetidae</taxon>
        <taxon>Eurotiales</taxon>
        <taxon>Aspergillaceae</taxon>
        <taxon>Aspergillus</taxon>
        <taxon>Aspergillus subgen. Nidulantes</taxon>
    </lineage>
</organism>
<evidence type="ECO:0000313" key="19">
    <source>
        <dbReference type="EMBL" id="KAL2843779.1"/>
    </source>
</evidence>
<dbReference type="Gene3D" id="1.10.10.650">
    <property type="entry name" value="RuvA domain 2-like"/>
    <property type="match status" value="1"/>
</dbReference>
<dbReference type="Gene3D" id="1.10.3500.10">
    <property type="entry name" value="Tex N-terminal region-like"/>
    <property type="match status" value="1"/>
</dbReference>
<feature type="domain" description="HHH" evidence="16">
    <location>
        <begin position="992"/>
        <end position="1036"/>
    </location>
</feature>
<proteinExistence type="inferred from homology"/>
<dbReference type="InterPro" id="IPR032706">
    <property type="entry name" value="Spt6_HHH"/>
</dbReference>
<dbReference type="Pfam" id="PF14639">
    <property type="entry name" value="YqgF"/>
    <property type="match status" value="1"/>
</dbReference>
<evidence type="ECO:0000259" key="15">
    <source>
        <dbReference type="Pfam" id="PF14641"/>
    </source>
</evidence>
<keyword evidence="5" id="KW-0727">SH2 domain</keyword>